<feature type="domain" description="CHK kinase-like" evidence="1">
    <location>
        <begin position="149"/>
        <end position="339"/>
    </location>
</feature>
<dbReference type="Proteomes" id="UP000095300">
    <property type="component" value="Unassembled WGS sequence"/>
</dbReference>
<dbReference type="Pfam" id="PF02958">
    <property type="entry name" value="EcKL"/>
    <property type="match status" value="1"/>
</dbReference>
<dbReference type="SMART" id="SM00587">
    <property type="entry name" value="CHK"/>
    <property type="match status" value="1"/>
</dbReference>
<protein>
    <recommendedName>
        <fullName evidence="1">CHK kinase-like domain-containing protein</fullName>
    </recommendedName>
</protein>
<evidence type="ECO:0000313" key="2">
    <source>
        <dbReference type="EnsemblMetazoa" id="SCAU001821-PA"/>
    </source>
</evidence>
<evidence type="ECO:0000259" key="1">
    <source>
        <dbReference type="SMART" id="SM00587"/>
    </source>
</evidence>
<dbReference type="InterPro" id="IPR011009">
    <property type="entry name" value="Kinase-like_dom_sf"/>
</dbReference>
<dbReference type="InterPro" id="IPR015897">
    <property type="entry name" value="CHK_kinase-like"/>
</dbReference>
<dbReference type="VEuPathDB" id="VectorBase:SCAU001821"/>
<gene>
    <name evidence="2" type="primary">106087281</name>
</gene>
<name>A0A1I8NTA8_STOCA</name>
<organism evidence="2 3">
    <name type="scientific">Stomoxys calcitrans</name>
    <name type="common">Stable fly</name>
    <name type="synonym">Conops calcitrans</name>
    <dbReference type="NCBI Taxonomy" id="35570"/>
    <lineage>
        <taxon>Eukaryota</taxon>
        <taxon>Metazoa</taxon>
        <taxon>Ecdysozoa</taxon>
        <taxon>Arthropoda</taxon>
        <taxon>Hexapoda</taxon>
        <taxon>Insecta</taxon>
        <taxon>Pterygota</taxon>
        <taxon>Neoptera</taxon>
        <taxon>Endopterygota</taxon>
        <taxon>Diptera</taxon>
        <taxon>Brachycera</taxon>
        <taxon>Muscomorpha</taxon>
        <taxon>Muscoidea</taxon>
        <taxon>Muscidae</taxon>
        <taxon>Stomoxys</taxon>
    </lineage>
</organism>
<evidence type="ECO:0000313" key="3">
    <source>
        <dbReference type="Proteomes" id="UP000095300"/>
    </source>
</evidence>
<dbReference type="KEGG" id="scac:106087281"/>
<dbReference type="STRING" id="35570.A0A1I8NTA8"/>
<sequence>MTNNLESITEVKDSNNNAEIKDKPSWLRDELFEEILKKDFPKFAKITKFCVKPAVATGENYMTVLLRVTLNVEMCNNTSKTTSYMVKVEPSSEKFRIMIKEWQVFIKERRTYGKLIPKFEEYYQLKGENVKFAPSMLEPLGTHIKEDHLILEDLRLKGFKNFNRHLGLDVIHTQAVLKKLAQFHAASALYVDVEGPFPSLYDQCLTAAKDVFGGHRRRIGKIFRDNLRLYGDLQHLEEKLRHYAENQFDPFQLRSEKNPYEFNVLNHGDLWVNNIMFQYNDDGSLKETYFIDYQMGRYGSPAQDLLYFILSSTSLDIKIRQFDNFISYYHQHLVENLELLNYQVKVPKLRDIHRALFKYDYWAYTTISVLSPIVLCESRDDANVDSLVNENGDEFRQAMYSNPEYAKYMSAVIPWLNNRGAFDL</sequence>
<dbReference type="SUPFAM" id="SSF56112">
    <property type="entry name" value="Protein kinase-like (PK-like)"/>
    <property type="match status" value="1"/>
</dbReference>
<keyword evidence="3" id="KW-1185">Reference proteome</keyword>
<dbReference type="OrthoDB" id="191037at2759"/>
<dbReference type="PANTHER" id="PTHR11012:SF6">
    <property type="entry name" value="CHK DOMAIN OV1-RELATED"/>
    <property type="match status" value="1"/>
</dbReference>
<dbReference type="EnsemblMetazoa" id="SCAU001821-RA">
    <property type="protein sequence ID" value="SCAU001821-PA"/>
    <property type="gene ID" value="SCAU001821"/>
</dbReference>
<accession>A0A1I8NTA8</accession>
<dbReference type="AlphaFoldDB" id="A0A1I8NTA8"/>
<dbReference type="PANTHER" id="PTHR11012">
    <property type="entry name" value="PROTEIN KINASE-LIKE DOMAIN-CONTAINING"/>
    <property type="match status" value="1"/>
</dbReference>
<dbReference type="InterPro" id="IPR004119">
    <property type="entry name" value="EcKL"/>
</dbReference>
<dbReference type="Gene3D" id="3.90.1200.10">
    <property type="match status" value="1"/>
</dbReference>
<proteinExistence type="predicted"/>
<reference evidence="2" key="1">
    <citation type="submission" date="2020-05" db="UniProtKB">
        <authorList>
            <consortium name="EnsemblMetazoa"/>
        </authorList>
    </citation>
    <scope>IDENTIFICATION</scope>
    <source>
        <strain evidence="2">USDA</strain>
    </source>
</reference>